<feature type="chain" id="PRO_5046497477" evidence="1">
    <location>
        <begin position="19"/>
        <end position="220"/>
    </location>
</feature>
<comment type="caution">
    <text evidence="2">The sequence shown here is derived from an EMBL/GenBank/DDBJ whole genome shotgun (WGS) entry which is preliminary data.</text>
</comment>
<organism evidence="2 3">
    <name type="scientific">Hexamita inflata</name>
    <dbReference type="NCBI Taxonomy" id="28002"/>
    <lineage>
        <taxon>Eukaryota</taxon>
        <taxon>Metamonada</taxon>
        <taxon>Diplomonadida</taxon>
        <taxon>Hexamitidae</taxon>
        <taxon>Hexamitinae</taxon>
        <taxon>Hexamita</taxon>
    </lineage>
</organism>
<sequence length="220" mass="25924">MQYKKPSLLLFTLQFTICTINQLLLNQFHSNTNTFITENVISRFPSLQIYGHNQNNTFLLITDHSENENTSFCTLHINQNSINLKTKLQPTLKRQRIFSPIKDTNNNRFPLKCCQEFNPYEYVLNRVHSFRETHNRWPHSDAHYIDVDIETYASETYQQIIKQDKIHLQFTDTQYKLFKLAEGCPELAEKNQNITLGSDKEIECLIQIYIEKANTLTALM</sequence>
<proteinExistence type="predicted"/>
<gene>
    <name evidence="2" type="ORF">HINF_LOCUS6623</name>
</gene>
<evidence type="ECO:0000313" key="2">
    <source>
        <dbReference type="EMBL" id="CAL5981373.1"/>
    </source>
</evidence>
<dbReference type="Proteomes" id="UP001642409">
    <property type="component" value="Unassembled WGS sequence"/>
</dbReference>
<accession>A0ABP1GX73</accession>
<evidence type="ECO:0000313" key="3">
    <source>
        <dbReference type="Proteomes" id="UP001642409"/>
    </source>
</evidence>
<name>A0ABP1GX73_9EUKA</name>
<evidence type="ECO:0000256" key="1">
    <source>
        <dbReference type="SAM" id="SignalP"/>
    </source>
</evidence>
<reference evidence="2 3" key="1">
    <citation type="submission" date="2024-07" db="EMBL/GenBank/DDBJ databases">
        <authorList>
            <person name="Akdeniz Z."/>
        </authorList>
    </citation>
    <scope>NUCLEOTIDE SEQUENCE [LARGE SCALE GENOMIC DNA]</scope>
</reference>
<keyword evidence="1" id="KW-0732">Signal</keyword>
<protein>
    <submittedName>
        <fullName evidence="2">Hypothetical_protein</fullName>
    </submittedName>
</protein>
<feature type="signal peptide" evidence="1">
    <location>
        <begin position="1"/>
        <end position="18"/>
    </location>
</feature>
<dbReference type="EMBL" id="CAXDID020000013">
    <property type="protein sequence ID" value="CAL5981373.1"/>
    <property type="molecule type" value="Genomic_DNA"/>
</dbReference>
<keyword evidence="3" id="KW-1185">Reference proteome</keyword>